<reference evidence="1 2" key="1">
    <citation type="journal article" date="2018" name="Sci. Rep.">
        <title>A novel species of the marine cyanobacterium Acaryochloris with a unique pigment content and lifestyle.</title>
        <authorList>
            <person name="Partensky F."/>
            <person name="Six C."/>
            <person name="Ratin M."/>
            <person name="Garczarek L."/>
            <person name="Vaulot D."/>
            <person name="Probert I."/>
            <person name="Calteau A."/>
            <person name="Gourvil P."/>
            <person name="Marie D."/>
            <person name="Grebert T."/>
            <person name="Bouchier C."/>
            <person name="Le Panse S."/>
            <person name="Gachenot M."/>
            <person name="Rodriguez F."/>
            <person name="Garrido J.L."/>
        </authorList>
    </citation>
    <scope>NUCLEOTIDE SEQUENCE [LARGE SCALE GENOMIC DNA]</scope>
    <source>
        <strain evidence="1 2">RCC1774</strain>
    </source>
</reference>
<sequence length="43" mass="4675">MDTANGTGIDAIGYAFANVSDNGVSHNFLISGTRFSLFYLNRF</sequence>
<gene>
    <name evidence="1" type="ORF">C1752_01415</name>
</gene>
<evidence type="ECO:0000313" key="2">
    <source>
        <dbReference type="Proteomes" id="UP000248857"/>
    </source>
</evidence>
<name>A0A2W1JML1_9CYAN</name>
<dbReference type="Proteomes" id="UP000248857">
    <property type="component" value="Unassembled WGS sequence"/>
</dbReference>
<protein>
    <submittedName>
        <fullName evidence="1">Uncharacterized protein</fullName>
    </submittedName>
</protein>
<comment type="caution">
    <text evidence="1">The sequence shown here is derived from an EMBL/GenBank/DDBJ whole genome shotgun (WGS) entry which is preliminary data.</text>
</comment>
<dbReference type="AlphaFoldDB" id="A0A2W1JML1"/>
<dbReference type="EMBL" id="PQWO01000003">
    <property type="protein sequence ID" value="PZD74446.1"/>
    <property type="molecule type" value="Genomic_DNA"/>
</dbReference>
<organism evidence="1 2">
    <name type="scientific">Acaryochloris thomasi RCC1774</name>
    <dbReference type="NCBI Taxonomy" id="1764569"/>
    <lineage>
        <taxon>Bacteria</taxon>
        <taxon>Bacillati</taxon>
        <taxon>Cyanobacteriota</taxon>
        <taxon>Cyanophyceae</taxon>
        <taxon>Acaryochloridales</taxon>
        <taxon>Acaryochloridaceae</taxon>
        <taxon>Acaryochloris</taxon>
        <taxon>Acaryochloris thomasi</taxon>
    </lineage>
</organism>
<evidence type="ECO:0000313" key="1">
    <source>
        <dbReference type="EMBL" id="PZD74446.1"/>
    </source>
</evidence>
<keyword evidence="2" id="KW-1185">Reference proteome</keyword>
<accession>A0A2W1JML1</accession>
<proteinExistence type="predicted"/>